<organism evidence="2 3">
    <name type="scientific">Methanococcus voltae PS</name>
    <dbReference type="NCBI Taxonomy" id="523842"/>
    <lineage>
        <taxon>Archaea</taxon>
        <taxon>Methanobacteriati</taxon>
        <taxon>Methanobacteriota</taxon>
        <taxon>Methanomada group</taxon>
        <taxon>Methanococci</taxon>
        <taxon>Methanococcales</taxon>
        <taxon>Methanococcaceae</taxon>
        <taxon>Methanococcus</taxon>
    </lineage>
</organism>
<keyword evidence="3" id="KW-1185">Reference proteome</keyword>
<dbReference type="PANTHER" id="PTHR42895:SF1">
    <property type="entry name" value="IRON-SULFUR CLUSTER PROTEIN"/>
    <property type="match status" value="1"/>
</dbReference>
<name>A0ABT2EV21_METVO</name>
<dbReference type="Proteomes" id="UP001140258">
    <property type="component" value="Unassembled WGS sequence"/>
</dbReference>
<sequence>MIEIIVNQDKCLGYKECGLCVNICEESILVPDEETGKVKVDPDKKVNCDGLGNCLDVCPVDALTIICDDGKSACEHATSEGHSHGKGCSCPSSAPMSLDRTKRAETLSHRITSTDNKESGNTCECNIEPKLANWPVQLHLLSENAPYLKDAHLLVAADCVPFTYADFHNKLLDGKILAIGCPKLDEISDYERKIRAMVEKNNIKKVTVAIMEVPCCSSMYSLVKNALEGLDVEINKIVIAINGSIKE</sequence>
<dbReference type="SUPFAM" id="SSF54862">
    <property type="entry name" value="4Fe-4S ferredoxins"/>
    <property type="match status" value="1"/>
</dbReference>
<comment type="caution">
    <text evidence="2">The sequence shown here is derived from an EMBL/GenBank/DDBJ whole genome shotgun (WGS) entry which is preliminary data.</text>
</comment>
<dbReference type="EMBL" id="JANUCQ010000001">
    <property type="protein sequence ID" value="MCS3921690.1"/>
    <property type="molecule type" value="Genomic_DNA"/>
</dbReference>
<gene>
    <name evidence="2" type="ORF">M2325_000363</name>
</gene>
<feature type="domain" description="4Fe-4S ferredoxin-type" evidence="1">
    <location>
        <begin position="2"/>
        <end position="34"/>
    </location>
</feature>
<protein>
    <submittedName>
        <fullName evidence="2">NAD-dependent dihydropyrimidine dehydrogenase PreA subunit</fullName>
    </submittedName>
</protein>
<dbReference type="PANTHER" id="PTHR42895">
    <property type="entry name" value="IRON-SULFUR CLUSTER-BINDING PROTEIN-RELATED"/>
    <property type="match status" value="1"/>
</dbReference>
<evidence type="ECO:0000313" key="3">
    <source>
        <dbReference type="Proteomes" id="UP001140258"/>
    </source>
</evidence>
<dbReference type="RefSeq" id="WP_259050659.1">
    <property type="nucleotide sequence ID" value="NZ_JANUCQ010000001.1"/>
</dbReference>
<evidence type="ECO:0000313" key="2">
    <source>
        <dbReference type="EMBL" id="MCS3921690.1"/>
    </source>
</evidence>
<evidence type="ECO:0000259" key="1">
    <source>
        <dbReference type="PROSITE" id="PS51379"/>
    </source>
</evidence>
<dbReference type="PROSITE" id="PS51379">
    <property type="entry name" value="4FE4S_FER_2"/>
    <property type="match status" value="2"/>
</dbReference>
<dbReference type="Gene3D" id="3.30.70.20">
    <property type="match status" value="1"/>
</dbReference>
<dbReference type="InterPro" id="IPR052911">
    <property type="entry name" value="Corrinoid_activation_enz"/>
</dbReference>
<dbReference type="Pfam" id="PF12838">
    <property type="entry name" value="Fer4_7"/>
    <property type="match status" value="1"/>
</dbReference>
<feature type="domain" description="4Fe-4S ferredoxin-type" evidence="1">
    <location>
        <begin position="36"/>
        <end position="68"/>
    </location>
</feature>
<dbReference type="InterPro" id="IPR017896">
    <property type="entry name" value="4Fe4S_Fe-S-bd"/>
</dbReference>
<proteinExistence type="predicted"/>
<accession>A0ABT2EV21</accession>
<reference evidence="2" key="1">
    <citation type="submission" date="2022-08" db="EMBL/GenBank/DDBJ databases">
        <title>Genomic Encyclopedia of Type Strains, Phase V (KMG-V): Genome sequencing to study the core and pangenomes of soil and plant-associated prokaryotes.</title>
        <authorList>
            <person name="Whitman W."/>
        </authorList>
    </citation>
    <scope>NUCLEOTIDE SEQUENCE</scope>
    <source>
        <strain evidence="2">PS</strain>
    </source>
</reference>